<keyword evidence="1" id="KW-0479">Metal-binding</keyword>
<evidence type="ECO:0000313" key="6">
    <source>
        <dbReference type="Proteomes" id="UP001652660"/>
    </source>
</evidence>
<keyword evidence="4" id="KW-0732">Signal</keyword>
<dbReference type="Pfam" id="PF02298">
    <property type="entry name" value="Cu_bind_like"/>
    <property type="match status" value="1"/>
</dbReference>
<accession>A0A6P6VU36</accession>
<evidence type="ECO:0000313" key="7">
    <source>
        <dbReference type="RefSeq" id="XP_027106599.1"/>
    </source>
</evidence>
<dbReference type="FunFam" id="2.60.40.420:FF:000003">
    <property type="entry name" value="Blue copper"/>
    <property type="match status" value="1"/>
</dbReference>
<keyword evidence="2" id="KW-0325">Glycoprotein</keyword>
<reference evidence="6" key="1">
    <citation type="journal article" date="2025" name="Foods">
        <title>Unveiling the Microbial Signatures of Arabica Coffee Cherries: Insights into Ripeness Specific Diversity, Functional Traits, and Implications for Quality and Safety.</title>
        <authorList>
            <consortium name="RefSeq"/>
            <person name="Tenea G.N."/>
            <person name="Cifuentes V."/>
            <person name="Reyes P."/>
            <person name="Cevallos-Vallejos M."/>
        </authorList>
    </citation>
    <scope>NUCLEOTIDE SEQUENCE [LARGE SCALE GENOMIC DNA]</scope>
</reference>
<dbReference type="GeneID" id="113726884"/>
<reference evidence="7" key="2">
    <citation type="submission" date="2025-08" db="UniProtKB">
        <authorList>
            <consortium name="RefSeq"/>
        </authorList>
    </citation>
    <scope>IDENTIFICATION</scope>
    <source>
        <tissue evidence="7">Leaves</tissue>
    </source>
</reference>
<dbReference type="InterPro" id="IPR003245">
    <property type="entry name" value="Phytocyanin_dom"/>
</dbReference>
<feature type="chain" id="PRO_5028100292" evidence="4">
    <location>
        <begin position="20"/>
        <end position="186"/>
    </location>
</feature>
<dbReference type="Proteomes" id="UP001652660">
    <property type="component" value="Chromosome 2c"/>
</dbReference>
<feature type="region of interest" description="Disordered" evidence="3">
    <location>
        <begin position="116"/>
        <end position="160"/>
    </location>
</feature>
<feature type="signal peptide" evidence="4">
    <location>
        <begin position="1"/>
        <end position="19"/>
    </location>
</feature>
<evidence type="ECO:0000256" key="2">
    <source>
        <dbReference type="ARBA" id="ARBA00023180"/>
    </source>
</evidence>
<dbReference type="InterPro" id="IPR008972">
    <property type="entry name" value="Cupredoxin"/>
</dbReference>
<sequence length="186" mass="18809">MALRVAALFLLLSTPAVYAVQHVVGGPGGSWSTAGGYNTWAAGETFNVGDTLLFNYDTSHGVIEVSKGDYDNCNTGNALQSYTGGKTTVTLSNPGSMYFICPTLGHCGQGMQLVVNVQGSSSPPSSSTPTTPSTPSGSTTPSTSPTSSPSAKSSPSGSNGAVSGLDSLNHLMLGLSLVLAALFVRV</sequence>
<feature type="domain" description="Phytocyanin" evidence="5">
    <location>
        <begin position="20"/>
        <end position="119"/>
    </location>
</feature>
<organism evidence="6 7">
    <name type="scientific">Coffea arabica</name>
    <name type="common">Arabian coffee</name>
    <dbReference type="NCBI Taxonomy" id="13443"/>
    <lineage>
        <taxon>Eukaryota</taxon>
        <taxon>Viridiplantae</taxon>
        <taxon>Streptophyta</taxon>
        <taxon>Embryophyta</taxon>
        <taxon>Tracheophyta</taxon>
        <taxon>Spermatophyta</taxon>
        <taxon>Magnoliopsida</taxon>
        <taxon>eudicotyledons</taxon>
        <taxon>Gunneridae</taxon>
        <taxon>Pentapetalae</taxon>
        <taxon>asterids</taxon>
        <taxon>lamiids</taxon>
        <taxon>Gentianales</taxon>
        <taxon>Rubiaceae</taxon>
        <taxon>Ixoroideae</taxon>
        <taxon>Gardenieae complex</taxon>
        <taxon>Bertiereae - Coffeeae clade</taxon>
        <taxon>Coffeeae</taxon>
        <taxon>Coffea</taxon>
    </lineage>
</organism>
<dbReference type="Gene3D" id="2.60.40.420">
    <property type="entry name" value="Cupredoxins - blue copper proteins"/>
    <property type="match status" value="1"/>
</dbReference>
<proteinExistence type="predicted"/>
<dbReference type="CDD" id="cd04216">
    <property type="entry name" value="Phytocyanin"/>
    <property type="match status" value="1"/>
</dbReference>
<dbReference type="GO" id="GO:0046872">
    <property type="term" value="F:metal ion binding"/>
    <property type="evidence" value="ECO:0007669"/>
    <property type="project" value="UniProtKB-KW"/>
</dbReference>
<gene>
    <name evidence="7" type="primary">LOC113726884</name>
</gene>
<dbReference type="GO" id="GO:0009055">
    <property type="term" value="F:electron transfer activity"/>
    <property type="evidence" value="ECO:0007669"/>
    <property type="project" value="InterPro"/>
</dbReference>
<evidence type="ECO:0000256" key="4">
    <source>
        <dbReference type="SAM" id="SignalP"/>
    </source>
</evidence>
<dbReference type="AlphaFoldDB" id="A0A6P6VU36"/>
<dbReference type="PROSITE" id="PS51485">
    <property type="entry name" value="PHYTOCYANIN"/>
    <property type="match status" value="1"/>
</dbReference>
<evidence type="ECO:0000256" key="1">
    <source>
        <dbReference type="ARBA" id="ARBA00022723"/>
    </source>
</evidence>
<dbReference type="SUPFAM" id="SSF49503">
    <property type="entry name" value="Cupredoxins"/>
    <property type="match status" value="1"/>
</dbReference>
<dbReference type="InterPro" id="IPR039391">
    <property type="entry name" value="Phytocyanin-like"/>
</dbReference>
<feature type="compositionally biased region" description="Low complexity" evidence="3">
    <location>
        <begin position="119"/>
        <end position="158"/>
    </location>
</feature>
<evidence type="ECO:0000259" key="5">
    <source>
        <dbReference type="PROSITE" id="PS51485"/>
    </source>
</evidence>
<evidence type="ECO:0000256" key="3">
    <source>
        <dbReference type="SAM" id="MobiDB-lite"/>
    </source>
</evidence>
<name>A0A6P6VU36_COFAR</name>
<dbReference type="PANTHER" id="PTHR33021">
    <property type="entry name" value="BLUE COPPER PROTEIN"/>
    <property type="match status" value="1"/>
</dbReference>
<protein>
    <submittedName>
        <fullName evidence="7">Mavicyanin-like</fullName>
    </submittedName>
</protein>
<dbReference type="RefSeq" id="XP_027106599.1">
    <property type="nucleotide sequence ID" value="XM_027250798.2"/>
</dbReference>
<keyword evidence="6" id="KW-1185">Reference proteome</keyword>
<dbReference type="GO" id="GO:0005886">
    <property type="term" value="C:plasma membrane"/>
    <property type="evidence" value="ECO:0007669"/>
    <property type="project" value="TreeGrafter"/>
</dbReference>
<dbReference type="OrthoDB" id="686200at2759"/>
<dbReference type="PANTHER" id="PTHR33021:SF350">
    <property type="entry name" value="UCLACYANIN-2"/>
    <property type="match status" value="1"/>
</dbReference>